<dbReference type="STRING" id="575540.Isop_1759"/>
<dbReference type="PANTHER" id="PTHR46388:SF2">
    <property type="entry name" value="NHL REPEAT-CONTAINING PROTEIN 2"/>
    <property type="match status" value="1"/>
</dbReference>
<dbReference type="HOGENOM" id="CLU_013730_0_0_0"/>
<evidence type="ECO:0000259" key="2">
    <source>
        <dbReference type="PROSITE" id="PS51352"/>
    </source>
</evidence>
<dbReference type="Proteomes" id="UP000008631">
    <property type="component" value="Chromosome"/>
</dbReference>
<dbReference type="SUPFAM" id="SSF52833">
    <property type="entry name" value="Thioredoxin-like"/>
    <property type="match status" value="1"/>
</dbReference>
<reference evidence="3 4" key="2">
    <citation type="journal article" date="2011" name="Stand. Genomic Sci.">
        <title>Complete genome sequence of Isosphaera pallida type strain (IS1B).</title>
        <authorList>
            <consortium name="US DOE Joint Genome Institute (JGI-PGF)"/>
            <person name="Goker M."/>
            <person name="Cleland D."/>
            <person name="Saunders E."/>
            <person name="Lapidus A."/>
            <person name="Nolan M."/>
            <person name="Lucas S."/>
            <person name="Hammon N."/>
            <person name="Deshpande S."/>
            <person name="Cheng J.F."/>
            <person name="Tapia R."/>
            <person name="Han C."/>
            <person name="Goodwin L."/>
            <person name="Pitluck S."/>
            <person name="Liolios K."/>
            <person name="Pagani I."/>
            <person name="Ivanova N."/>
            <person name="Mavromatis K."/>
            <person name="Pati A."/>
            <person name="Chen A."/>
            <person name="Palaniappan K."/>
            <person name="Land M."/>
            <person name="Hauser L."/>
            <person name="Chang Y.J."/>
            <person name="Jeffries C.D."/>
            <person name="Detter J.C."/>
            <person name="Beck B."/>
            <person name="Woyke T."/>
            <person name="Bristow J."/>
            <person name="Eisen J.A."/>
            <person name="Markowitz V."/>
            <person name="Hugenholtz P."/>
            <person name="Kyrpides N.C."/>
            <person name="Klenk H.P."/>
        </authorList>
    </citation>
    <scope>NUCLEOTIDE SEQUENCE [LARGE SCALE GENOMIC DNA]</scope>
    <source>
        <strain evidence="4">ATCC 43644 / DSM 9630 / IS1B</strain>
    </source>
</reference>
<dbReference type="KEGG" id="ipa:Isop_1759"/>
<dbReference type="AlphaFoldDB" id="E8R1C5"/>
<organism evidence="3 4">
    <name type="scientific">Isosphaera pallida (strain ATCC 43644 / DSM 9630 / IS1B)</name>
    <dbReference type="NCBI Taxonomy" id="575540"/>
    <lineage>
        <taxon>Bacteria</taxon>
        <taxon>Pseudomonadati</taxon>
        <taxon>Planctomycetota</taxon>
        <taxon>Planctomycetia</taxon>
        <taxon>Isosphaerales</taxon>
        <taxon>Isosphaeraceae</taxon>
        <taxon>Isosphaera</taxon>
    </lineage>
</organism>
<name>E8R1C5_ISOPI</name>
<dbReference type="InterPro" id="IPR011042">
    <property type="entry name" value="6-blade_b-propeller_TolB-like"/>
</dbReference>
<dbReference type="Pfam" id="PF01436">
    <property type="entry name" value="NHL"/>
    <property type="match status" value="1"/>
</dbReference>
<sequence length="698" mass="75634">MPRDPVVSPPSTPLRPSTTTRRLLGGAALVAALLAAWWFGVANPVWSGASLPSSPVSASAVMSQERVQVDPNAFDGGIAWINTANRIKLSDLRGKIVLIDFWTYCCINCHHVIPDLEYLEKKYPNELVVIGVHTAKFDAERDTENIRRKVAEYRIKHPVVNDADQRIWSYFGVRSWPTLALIDAQGRFVGRASGEGHREALDEVIGKLIEEARKDGTLNETPLVFTPESDKPHDGKLLYPGKVLADAQGGRLFISDTGHNRIVVTNLEGKRLDVIGSGATGFADGSFETASFNRQQGIRLVGETLYVADTENHAIRAANLTTRTVATVAGTGKQTYHRGWGVRGPAKTTGLNSPWDLVKIPDEDRLIIAMAGPHQIWDYDFSKGEIGLWSGTGREDIVDGPANQANYAQPSGIDFGVDDQGPAVYVADSEVSGIRRVDLKTGTASTLIGRGLFVFGDVDGPLAQARLQHCLGVAFDRGVLYVADTYNNKVKQLDLKARTIITLVGDGQPGDGEEPGRLYEPGGVSVAGDMLYIADTNHHRVVAFDLKSRQARALTLEGVEPPARLRVKPTFALAKTLDAADTPAPLTPGGSLRFQVTLPLPEGMEFGPDTAIQYLIESINQPKLETFGEVRPPAETVAFDLTLPTDFVAPAEGLRLVVSVGAFVCQKSQGFCQPRSRIFNVRLIPNAEAPAVVELQAD</sequence>
<dbReference type="OrthoDB" id="9799230at2"/>
<dbReference type="eggNOG" id="COG0526">
    <property type="taxonomic scope" value="Bacteria"/>
</dbReference>
<dbReference type="EMBL" id="CP002353">
    <property type="protein sequence ID" value="ADV62342.1"/>
    <property type="molecule type" value="Genomic_DNA"/>
</dbReference>
<dbReference type="RefSeq" id="WP_013564630.1">
    <property type="nucleotide sequence ID" value="NC_014962.1"/>
</dbReference>
<dbReference type="InterPro" id="IPR012336">
    <property type="entry name" value="Thioredoxin-like_fold"/>
</dbReference>
<dbReference type="Gene3D" id="2.120.10.30">
    <property type="entry name" value="TolB, C-terminal domain"/>
    <property type="match status" value="2"/>
</dbReference>
<accession>E8R1C5</accession>
<dbReference type="InterPro" id="IPR045302">
    <property type="entry name" value="NHL2_NHL_rpt_dom"/>
</dbReference>
<protein>
    <submittedName>
        <fullName evidence="3">NHL repeat containing protein</fullName>
    </submittedName>
</protein>
<gene>
    <name evidence="3" type="ordered locus">Isop_1759</name>
</gene>
<evidence type="ECO:0000313" key="3">
    <source>
        <dbReference type="EMBL" id="ADV62342.1"/>
    </source>
</evidence>
<dbReference type="InParanoid" id="E8R1C5"/>
<dbReference type="eggNOG" id="COG3391">
    <property type="taxonomic scope" value="Bacteria"/>
</dbReference>
<dbReference type="PROSITE" id="PS51352">
    <property type="entry name" value="THIOREDOXIN_2"/>
    <property type="match status" value="1"/>
</dbReference>
<dbReference type="SUPFAM" id="SSF101898">
    <property type="entry name" value="NHL repeat"/>
    <property type="match status" value="1"/>
</dbReference>
<evidence type="ECO:0000313" key="4">
    <source>
        <dbReference type="Proteomes" id="UP000008631"/>
    </source>
</evidence>
<dbReference type="InterPro" id="IPR001258">
    <property type="entry name" value="NHL_repeat"/>
</dbReference>
<keyword evidence="4" id="KW-1185">Reference proteome</keyword>
<evidence type="ECO:0000256" key="1">
    <source>
        <dbReference type="ARBA" id="ARBA00022737"/>
    </source>
</evidence>
<dbReference type="Pfam" id="PF13905">
    <property type="entry name" value="Thioredoxin_8"/>
    <property type="match status" value="1"/>
</dbReference>
<dbReference type="Gene3D" id="3.40.30.10">
    <property type="entry name" value="Glutaredoxin"/>
    <property type="match status" value="1"/>
</dbReference>
<feature type="domain" description="Thioredoxin" evidence="2">
    <location>
        <begin position="47"/>
        <end position="210"/>
    </location>
</feature>
<reference key="1">
    <citation type="submission" date="2010-11" db="EMBL/GenBank/DDBJ databases">
        <title>The complete sequence of chromosome of Isophaera pallida ATCC 43644.</title>
        <authorList>
            <consortium name="US DOE Joint Genome Institute (JGI-PGF)"/>
            <person name="Lucas S."/>
            <person name="Copeland A."/>
            <person name="Lapidus A."/>
            <person name="Bruce D."/>
            <person name="Goodwin L."/>
            <person name="Pitluck S."/>
            <person name="Kyrpides N."/>
            <person name="Mavromatis K."/>
            <person name="Pagani I."/>
            <person name="Ivanova N."/>
            <person name="Saunders E."/>
            <person name="Brettin T."/>
            <person name="Detter J.C."/>
            <person name="Han C."/>
            <person name="Tapia R."/>
            <person name="Land M."/>
            <person name="Hauser L."/>
            <person name="Markowitz V."/>
            <person name="Cheng J.-F."/>
            <person name="Hugenholtz P."/>
            <person name="Woyke T."/>
            <person name="Wu D."/>
            <person name="Eisen J.A."/>
        </authorList>
    </citation>
    <scope>NUCLEOTIDE SEQUENCE</scope>
    <source>
        <strain>ATCC 43644</strain>
    </source>
</reference>
<dbReference type="PANTHER" id="PTHR46388">
    <property type="entry name" value="NHL REPEAT-CONTAINING PROTEIN 2"/>
    <property type="match status" value="1"/>
</dbReference>
<dbReference type="CDD" id="cd14951">
    <property type="entry name" value="NHL-2_like"/>
    <property type="match status" value="1"/>
</dbReference>
<proteinExistence type="predicted"/>
<keyword evidence="1" id="KW-0677">Repeat</keyword>
<dbReference type="InterPro" id="IPR013766">
    <property type="entry name" value="Thioredoxin_domain"/>
</dbReference>
<dbReference type="InterPro" id="IPR036249">
    <property type="entry name" value="Thioredoxin-like_sf"/>
</dbReference>